<feature type="transmembrane region" description="Helical" evidence="7">
    <location>
        <begin position="667"/>
        <end position="691"/>
    </location>
</feature>
<keyword evidence="10" id="KW-1185">Reference proteome</keyword>
<dbReference type="GO" id="GO:0033254">
    <property type="term" value="C:vacuolar transporter chaperone complex"/>
    <property type="evidence" value="ECO:0007669"/>
    <property type="project" value="UniProtKB-ARBA"/>
</dbReference>
<protein>
    <submittedName>
        <fullName evidence="9">Piso0_002568 protein</fullName>
    </submittedName>
</protein>
<keyword evidence="6" id="KW-0175">Coiled coil</keyword>
<keyword evidence="4 7" id="KW-1133">Transmembrane helix</keyword>
<dbReference type="InterPro" id="IPR004331">
    <property type="entry name" value="SPX_dom"/>
</dbReference>
<gene>
    <name evidence="9" type="primary">Piso0_002568</name>
    <name evidence="9" type="ORF">GNLVRS01_PISO0J14815g</name>
</gene>
<accession>G8YCY7</accession>
<keyword evidence="3 7" id="KW-0812">Transmembrane</keyword>
<evidence type="ECO:0000256" key="3">
    <source>
        <dbReference type="ARBA" id="ARBA00022692"/>
    </source>
</evidence>
<dbReference type="eggNOG" id="ENOG502QSRA">
    <property type="taxonomic scope" value="Eukaryota"/>
</dbReference>
<keyword evidence="2" id="KW-0926">Vacuole</keyword>
<dbReference type="HOGENOM" id="CLU_333441_0_0_1"/>
<dbReference type="STRING" id="559304.G8YCY7"/>
<feature type="domain" description="SPX" evidence="8">
    <location>
        <begin position="1"/>
        <end position="143"/>
    </location>
</feature>
<feature type="coiled-coil region" evidence="6">
    <location>
        <begin position="15"/>
        <end position="42"/>
    </location>
</feature>
<dbReference type="PANTHER" id="PTHR46140:SF1">
    <property type="entry name" value="VACUOLAR TRANSPORTER CHAPERONE COMPLEX SUBUNIT 4-RELATED"/>
    <property type="match status" value="1"/>
</dbReference>
<dbReference type="PROSITE" id="PS51382">
    <property type="entry name" value="SPX"/>
    <property type="match status" value="1"/>
</dbReference>
<evidence type="ECO:0000259" key="8">
    <source>
        <dbReference type="PROSITE" id="PS51382"/>
    </source>
</evidence>
<dbReference type="FunCoup" id="G8YCY7">
    <property type="interactions" value="45"/>
</dbReference>
<dbReference type="GO" id="GO:0006799">
    <property type="term" value="P:polyphosphate biosynthetic process"/>
    <property type="evidence" value="ECO:0007669"/>
    <property type="project" value="UniProtKB-ARBA"/>
</dbReference>
<dbReference type="OrthoDB" id="5588846at2759"/>
<evidence type="ECO:0000256" key="6">
    <source>
        <dbReference type="SAM" id="Coils"/>
    </source>
</evidence>
<dbReference type="Proteomes" id="UP000005222">
    <property type="component" value="Chromosome J"/>
</dbReference>
<dbReference type="AlphaFoldDB" id="G8YCY7"/>
<evidence type="ECO:0000256" key="5">
    <source>
        <dbReference type="ARBA" id="ARBA00023136"/>
    </source>
</evidence>
<evidence type="ECO:0000256" key="2">
    <source>
        <dbReference type="ARBA" id="ARBA00022554"/>
    </source>
</evidence>
<feature type="transmembrane region" description="Helical" evidence="7">
    <location>
        <begin position="743"/>
        <end position="764"/>
    </location>
</feature>
<name>G8YCY7_PICSO</name>
<dbReference type="InParanoid" id="G8YCY7"/>
<comment type="subcellular location">
    <subcellularLocation>
        <location evidence="1">Vacuole membrane</location>
        <topology evidence="1">Multi-pass membrane protein</topology>
    </subcellularLocation>
</comment>
<dbReference type="CDD" id="cd14474">
    <property type="entry name" value="SPX_YDR089W"/>
    <property type="match status" value="1"/>
</dbReference>
<organism evidence="9 10">
    <name type="scientific">Pichia sorbitophila (strain ATCC MYA-4447 / BCRC 22081 / CBS 7064 / NBRC 10061 / NRRL Y-12695)</name>
    <name type="common">Hybrid yeast</name>
    <dbReference type="NCBI Taxonomy" id="559304"/>
    <lineage>
        <taxon>Eukaryota</taxon>
        <taxon>Fungi</taxon>
        <taxon>Dikarya</taxon>
        <taxon>Ascomycota</taxon>
        <taxon>Saccharomycotina</taxon>
        <taxon>Pichiomycetes</taxon>
        <taxon>Debaryomycetaceae</taxon>
        <taxon>Millerozyma</taxon>
    </lineage>
</organism>
<dbReference type="GO" id="GO:0005774">
    <property type="term" value="C:vacuolar membrane"/>
    <property type="evidence" value="ECO:0007669"/>
    <property type="project" value="UniProtKB-SubCell"/>
</dbReference>
<dbReference type="OMA" id="IRYWNEF"/>
<evidence type="ECO:0000313" key="10">
    <source>
        <dbReference type="Proteomes" id="UP000005222"/>
    </source>
</evidence>
<dbReference type="InterPro" id="IPR051572">
    <property type="entry name" value="VTC_Complex_Subunit"/>
</dbReference>
<keyword evidence="5 7" id="KW-0472">Membrane</keyword>
<feature type="transmembrane region" description="Helical" evidence="7">
    <location>
        <begin position="703"/>
        <end position="731"/>
    </location>
</feature>
<evidence type="ECO:0000313" key="9">
    <source>
        <dbReference type="EMBL" id="CCE82818.1"/>
    </source>
</evidence>
<evidence type="ECO:0000256" key="7">
    <source>
        <dbReference type="SAM" id="Phobius"/>
    </source>
</evidence>
<evidence type="ECO:0000256" key="1">
    <source>
        <dbReference type="ARBA" id="ARBA00004128"/>
    </source>
</evidence>
<evidence type="ECO:0000256" key="4">
    <source>
        <dbReference type="ARBA" id="ARBA00022989"/>
    </source>
</evidence>
<sequence length="765" mass="88054">MKFGRMLQHVSIPEWKEYNIEYNDLKHKIRRLTEEESYTEEELYDDFLFNFQRVSSFISMQRQVIARRVITGREQCRRILAEKRLDVVSRQIALDEALVETMSTSVVLKKVIQFILVQKIACRKLFKKFMKHYAAKVRAKRFITHLRAVLERSKNSFVNIDVSPLTLELTMWSHRVNYERDKLCKLSRHNPPGVFESISSQGSSFGDRSFEKDYDLEVRMFLKKNFRLSFLFSDDSHQVNEVILNLNIHLGLDNCDFYNSSHKTSYVYLCDRSCITNEPSIIISEEGRKSSLVFSYTGGLRKIAHCCLPNSYLQELLIYLSGRSSEEQPPALPTSLQFDRTVNLCINSILESNSAPMLKVVFNRHKFALPARSPCDENQSTDSSSDYLLIFDQDIMTTSNPDLTLSLAFNVNYDFFETFPFSKLVLASNDAWLFNFNGSLNTTITNGRLENKFSTGALKKLPEKIQQLIQMNKSRMFKNFDLYKYMLSCYFNIIPPAEYINNHFSNILNLNLLKFLENEQSFDSHKSLEDKIIRDNSHKVLKHQSSLRSFHSEMSPLLSDHNDAISYFNSARSSQSPVLDVSGSSSEDDADNKETLINYSDLIYSRSDFSDTLFNRIVFSLLKFRQSSSKLLGGSDYGSIQNNEQGLSALEEYQYLFEIEYDRTLSFLYFILAFLSLFISGVIMGVVNSILTLEQDSQQFNFVYNMGLIFILSAGIVLSLSLSLTSFQLLYKRLGPLPVSHNIIVFISLTTSVVSVISFVLVLAT</sequence>
<proteinExistence type="predicted"/>
<dbReference type="PANTHER" id="PTHR46140">
    <property type="entry name" value="VACUOLAR TRANSPORTER CHAPERONE 1-RELATED"/>
    <property type="match status" value="1"/>
</dbReference>
<reference evidence="9 10" key="1">
    <citation type="journal article" date="2012" name="G3 (Bethesda)">
        <title>Pichia sorbitophila, an interspecies yeast hybrid reveals early steps of genome resolution following polyploidization.</title>
        <authorList>
            <person name="Leh Louis V."/>
            <person name="Despons L."/>
            <person name="Friedrich A."/>
            <person name="Martin T."/>
            <person name="Durrens P."/>
            <person name="Casaregola S."/>
            <person name="Neuveglise C."/>
            <person name="Fairhead C."/>
            <person name="Marck C."/>
            <person name="Cruz J.A."/>
            <person name="Straub M.L."/>
            <person name="Kugler V."/>
            <person name="Sacerdot C."/>
            <person name="Uzunov Z."/>
            <person name="Thierry A."/>
            <person name="Weiss S."/>
            <person name="Bleykasten C."/>
            <person name="De Montigny J."/>
            <person name="Jacques N."/>
            <person name="Jung P."/>
            <person name="Lemaire M."/>
            <person name="Mallet S."/>
            <person name="Morel G."/>
            <person name="Richard G.F."/>
            <person name="Sarkar A."/>
            <person name="Savel G."/>
            <person name="Schacherer J."/>
            <person name="Seret M.L."/>
            <person name="Talla E."/>
            <person name="Samson G."/>
            <person name="Jubin C."/>
            <person name="Poulain J."/>
            <person name="Vacherie B."/>
            <person name="Barbe V."/>
            <person name="Pelletier E."/>
            <person name="Sherman D.J."/>
            <person name="Westhof E."/>
            <person name="Weissenbach J."/>
            <person name="Baret P.V."/>
            <person name="Wincker P."/>
            <person name="Gaillardin C."/>
            <person name="Dujon B."/>
            <person name="Souciet J.L."/>
        </authorList>
    </citation>
    <scope>NUCLEOTIDE SEQUENCE [LARGE SCALE GENOMIC DNA]</scope>
    <source>
        <strain evidence="10">ATCC MYA-4447 / BCRC 22081 / CBS 7064 / NBRC 10061 / NRRL Y-12695</strain>
    </source>
</reference>
<dbReference type="EMBL" id="FO082050">
    <property type="protein sequence ID" value="CCE82818.1"/>
    <property type="molecule type" value="Genomic_DNA"/>
</dbReference>